<dbReference type="EMBL" id="MFEH01000001">
    <property type="protein sequence ID" value="OGE74142.1"/>
    <property type="molecule type" value="Genomic_DNA"/>
</dbReference>
<dbReference type="InterPro" id="IPR014825">
    <property type="entry name" value="DNA_alkylation"/>
</dbReference>
<dbReference type="Pfam" id="PF08713">
    <property type="entry name" value="DNA_alkylation"/>
    <property type="match status" value="1"/>
</dbReference>
<proteinExistence type="predicted"/>
<name>A0A1F5N9A9_9BACT</name>
<organism evidence="1 2">
    <name type="scientific">Candidatus Doudnabacteria bacterium RIFCSPHIGHO2_01_FULL_41_86</name>
    <dbReference type="NCBI Taxonomy" id="1817821"/>
    <lineage>
        <taxon>Bacteria</taxon>
        <taxon>Candidatus Doudnaibacteriota</taxon>
    </lineage>
</organism>
<evidence type="ECO:0000313" key="2">
    <source>
        <dbReference type="Proteomes" id="UP000177610"/>
    </source>
</evidence>
<comment type="caution">
    <text evidence="1">The sequence shown here is derived from an EMBL/GenBank/DDBJ whole genome shotgun (WGS) entry which is preliminary data.</text>
</comment>
<sequence>MNKLKKLKNELNKAGSPRRAKASMWFFKTEKGSYGHGDVFLGIRVPVQRVIAKKYLDLSLKDLQVLLNSKIHEHRLVALIILVTQFNKAGENARKRIFDFYIKNTTRVNNWDLVDTSAGYIVGGYLLQRPKGLLTKLAKSKLLWDRRIAMIATHRFIYEKQFDEAFKIAKILLNDQHDLIHKAVGWMLREVGNRDQRAEEKFLRKYYKKMPRTALRYAIEKFPKGLQKNYLSGKI</sequence>
<dbReference type="Gene3D" id="1.25.10.90">
    <property type="match status" value="1"/>
</dbReference>
<dbReference type="STRING" id="1817821.A2717_01160"/>
<accession>A0A1F5N9A9</accession>
<dbReference type="CDD" id="cd06561">
    <property type="entry name" value="AlkD_like"/>
    <property type="match status" value="1"/>
</dbReference>
<dbReference type="SUPFAM" id="SSF48371">
    <property type="entry name" value="ARM repeat"/>
    <property type="match status" value="1"/>
</dbReference>
<dbReference type="Proteomes" id="UP000177610">
    <property type="component" value="Unassembled WGS sequence"/>
</dbReference>
<reference evidence="1 2" key="1">
    <citation type="journal article" date="2016" name="Nat. Commun.">
        <title>Thousands of microbial genomes shed light on interconnected biogeochemical processes in an aquifer system.</title>
        <authorList>
            <person name="Anantharaman K."/>
            <person name="Brown C.T."/>
            <person name="Hug L.A."/>
            <person name="Sharon I."/>
            <person name="Castelle C.J."/>
            <person name="Probst A.J."/>
            <person name="Thomas B.C."/>
            <person name="Singh A."/>
            <person name="Wilkins M.J."/>
            <person name="Karaoz U."/>
            <person name="Brodie E.L."/>
            <person name="Williams K.H."/>
            <person name="Hubbard S.S."/>
            <person name="Banfield J.F."/>
        </authorList>
    </citation>
    <scope>NUCLEOTIDE SEQUENCE [LARGE SCALE GENOMIC DNA]</scope>
</reference>
<dbReference type="PANTHER" id="PTHR34070">
    <property type="entry name" value="ARMADILLO-TYPE FOLD"/>
    <property type="match status" value="1"/>
</dbReference>
<protein>
    <submittedName>
        <fullName evidence="1">DNA alkylation repair protein</fullName>
    </submittedName>
</protein>
<dbReference type="PANTHER" id="PTHR34070:SF1">
    <property type="entry name" value="DNA ALKYLATION REPAIR PROTEIN"/>
    <property type="match status" value="1"/>
</dbReference>
<evidence type="ECO:0000313" key="1">
    <source>
        <dbReference type="EMBL" id="OGE74142.1"/>
    </source>
</evidence>
<dbReference type="InterPro" id="IPR016024">
    <property type="entry name" value="ARM-type_fold"/>
</dbReference>
<gene>
    <name evidence="1" type="ORF">A2717_01160</name>
</gene>
<dbReference type="AlphaFoldDB" id="A0A1F5N9A9"/>